<evidence type="ECO:0000256" key="4">
    <source>
        <dbReference type="ARBA" id="ARBA00022840"/>
    </source>
</evidence>
<dbReference type="SUPFAM" id="SSF56112">
    <property type="entry name" value="Protein kinase-like (PK-like)"/>
    <property type="match status" value="1"/>
</dbReference>
<dbReference type="Pfam" id="PF03109">
    <property type="entry name" value="ABC1"/>
    <property type="match status" value="1"/>
</dbReference>
<name>A0A1S1LT31_MYCCH</name>
<dbReference type="GO" id="GO:0016740">
    <property type="term" value="F:transferase activity"/>
    <property type="evidence" value="ECO:0007669"/>
    <property type="project" value="UniProtKB-KW"/>
</dbReference>
<dbReference type="GO" id="GO:0005524">
    <property type="term" value="F:ATP binding"/>
    <property type="evidence" value="ECO:0007669"/>
    <property type="project" value="UniProtKB-KW"/>
</dbReference>
<evidence type="ECO:0000256" key="2">
    <source>
        <dbReference type="ARBA" id="ARBA00022679"/>
    </source>
</evidence>
<keyword evidence="4" id="KW-0067">ATP-binding</keyword>
<dbReference type="InterPro" id="IPR004147">
    <property type="entry name" value="ABC1_dom"/>
</dbReference>
<evidence type="ECO:0000256" key="3">
    <source>
        <dbReference type="ARBA" id="ARBA00022741"/>
    </source>
</evidence>
<dbReference type="InterPro" id="IPR051409">
    <property type="entry name" value="Atypical_kinase_ADCK"/>
</dbReference>
<dbReference type="InterPro" id="IPR011009">
    <property type="entry name" value="Kinase-like_dom_sf"/>
</dbReference>
<organism evidence="6 7">
    <name type="scientific">Mycobacteroides chelonae</name>
    <name type="common">Mycobacterium chelonae</name>
    <dbReference type="NCBI Taxonomy" id="1774"/>
    <lineage>
        <taxon>Bacteria</taxon>
        <taxon>Bacillati</taxon>
        <taxon>Actinomycetota</taxon>
        <taxon>Actinomycetes</taxon>
        <taxon>Mycobacteriales</taxon>
        <taxon>Mycobacteriaceae</taxon>
        <taxon>Mycobacteroides</taxon>
    </lineage>
</organism>
<keyword evidence="2" id="KW-0808">Transferase</keyword>
<evidence type="ECO:0000313" key="6">
    <source>
        <dbReference type="EMBL" id="OHU57931.1"/>
    </source>
</evidence>
<dbReference type="PANTHER" id="PTHR43851:SF3">
    <property type="entry name" value="COENZYME Q8"/>
    <property type="match status" value="1"/>
</dbReference>
<comment type="similarity">
    <text evidence="1">Belongs to the protein kinase superfamily. ADCK protein kinase family.</text>
</comment>
<sequence length="477" mass="52305">MPDQHRGKVVPLFSRRATDASARRIPVPTPVRNAKLAKLPAAYAARRVGGAGKRLLGRSAEEIGRDIQLRTAQHIFEVLGELRGGAQKLGQILALTELTLPSGLAEPYRTALSKLQDSGPSMLPSLVHDTMAANMGENWRQYFSTFDSSRAAAASIGQVHRAVWHDGTVVAVKVMYPGVREALLNELRLLRSMAPMAGVVFPAADVRTAIDALCDYVGEELDFQQEAHYQRAFAAGYADDPDFLVPNVIEQQRDVLISEWVDAVPLNELIRTAPQEARDRLGTQILRFVTTSYERTGYLYGDPHPGNFRRLPDGRLGVVDFGACSPYPAGFFALTHDIGEAILNGGDDELNSALRQHGFVVPGQELDIEAITASIAPFRELFISPAVHLNRAWFIQQVNSLTEPRLSNVARQMTVPGELIPSTRALILLFGALSQLGCTVSFRDEVVSGWPGLAEVLHRYQQRTESVAPVSQRSSPN</sequence>
<evidence type="ECO:0000256" key="1">
    <source>
        <dbReference type="ARBA" id="ARBA00009670"/>
    </source>
</evidence>
<dbReference type="InterPro" id="IPR034646">
    <property type="entry name" value="ADCK3_dom"/>
</dbReference>
<feature type="domain" description="ABC1 atypical kinase-like" evidence="5">
    <location>
        <begin position="114"/>
        <end position="331"/>
    </location>
</feature>
<reference evidence="6 7" key="1">
    <citation type="submission" date="2016-10" db="EMBL/GenBank/DDBJ databases">
        <title>Evaluation of Human, Veterinary and Environmental Mycobacterium chelonae Isolates by Core Genome Phylogenomic Analysis, Targeted Gene Comparison, and Anti-microbial Susceptibility Patterns: A Tale of Mistaken Identities.</title>
        <authorList>
            <person name="Fogelson S.B."/>
            <person name="Camus A.C."/>
            <person name="Lorenz W."/>
            <person name="Vasireddy R."/>
            <person name="Vasireddy S."/>
            <person name="Smith T."/>
            <person name="Brown-Elliott B.A."/>
            <person name="Wallace R.J.Jr."/>
            <person name="Hasan N.A."/>
            <person name="Reischl U."/>
            <person name="Sanchez S."/>
        </authorList>
    </citation>
    <scope>NUCLEOTIDE SEQUENCE [LARGE SCALE GENOMIC DNA]</scope>
    <source>
        <strain evidence="6 7">15515</strain>
    </source>
</reference>
<dbReference type="RefSeq" id="WP_057970125.1">
    <property type="nucleotide sequence ID" value="NZ_MLIQ01000013.1"/>
</dbReference>
<proteinExistence type="inferred from homology"/>
<dbReference type="AlphaFoldDB" id="A0A1S1LT31"/>
<accession>A0A1S1LT31</accession>
<evidence type="ECO:0000313" key="7">
    <source>
        <dbReference type="Proteomes" id="UP000180043"/>
    </source>
</evidence>
<dbReference type="PANTHER" id="PTHR43851">
    <property type="match status" value="1"/>
</dbReference>
<protein>
    <submittedName>
        <fullName evidence="6">ABC transporter</fullName>
    </submittedName>
</protein>
<evidence type="ECO:0000259" key="5">
    <source>
        <dbReference type="Pfam" id="PF03109"/>
    </source>
</evidence>
<dbReference type="EMBL" id="MLIQ01000013">
    <property type="protein sequence ID" value="OHU57931.1"/>
    <property type="molecule type" value="Genomic_DNA"/>
</dbReference>
<gene>
    <name evidence="6" type="ORF">BKG82_09820</name>
</gene>
<comment type="caution">
    <text evidence="6">The sequence shown here is derived from an EMBL/GenBank/DDBJ whole genome shotgun (WGS) entry which is preliminary data.</text>
</comment>
<keyword evidence="3" id="KW-0547">Nucleotide-binding</keyword>
<dbReference type="Proteomes" id="UP000180043">
    <property type="component" value="Unassembled WGS sequence"/>
</dbReference>
<dbReference type="CDD" id="cd13970">
    <property type="entry name" value="ABC1_ADCK3"/>
    <property type="match status" value="1"/>
</dbReference>